<reference evidence="1 2" key="1">
    <citation type="journal article" date="2015" name="Genome Announc.">
        <title>Expanding the biotechnology potential of lactobacilli through comparative genomics of 213 strains and associated genera.</title>
        <authorList>
            <person name="Sun Z."/>
            <person name="Harris H.M."/>
            <person name="McCann A."/>
            <person name="Guo C."/>
            <person name="Argimon S."/>
            <person name="Zhang W."/>
            <person name="Yang X."/>
            <person name="Jeffery I.B."/>
            <person name="Cooney J.C."/>
            <person name="Kagawa T.F."/>
            <person name="Liu W."/>
            <person name="Song Y."/>
            <person name="Salvetti E."/>
            <person name="Wrobel A."/>
            <person name="Rasinkangas P."/>
            <person name="Parkhill J."/>
            <person name="Rea M.C."/>
            <person name="O'Sullivan O."/>
            <person name="Ritari J."/>
            <person name="Douillard F.P."/>
            <person name="Paul Ross R."/>
            <person name="Yang R."/>
            <person name="Briner A.E."/>
            <person name="Felis G.E."/>
            <person name="de Vos W.M."/>
            <person name="Barrangou R."/>
            <person name="Klaenhammer T.R."/>
            <person name="Caufield P.W."/>
            <person name="Cui Y."/>
            <person name="Zhang H."/>
            <person name="O'Toole P.W."/>
        </authorList>
    </citation>
    <scope>NUCLEOTIDE SEQUENCE [LARGE SCALE GENOMIC DNA]</scope>
    <source>
        <strain evidence="1 2">DSM 10532</strain>
    </source>
</reference>
<gene>
    <name evidence="1" type="ORF">FC37_GL000250</name>
</gene>
<dbReference type="RefSeq" id="WP_420889358.1">
    <property type="nucleotide sequence ID" value="NZ_AZEL01000070.1"/>
</dbReference>
<dbReference type="PATRIC" id="fig|1423748.3.peg.268"/>
<proteinExistence type="predicted"/>
<evidence type="ECO:0000313" key="2">
    <source>
        <dbReference type="Proteomes" id="UP000051311"/>
    </source>
</evidence>
<dbReference type="eggNOG" id="ENOG5030AFY">
    <property type="taxonomic scope" value="Bacteria"/>
</dbReference>
<dbReference type="Proteomes" id="UP000051311">
    <property type="component" value="Unassembled WGS sequence"/>
</dbReference>
<comment type="caution">
    <text evidence="1">The sequence shown here is derived from an EMBL/GenBank/DDBJ whole genome shotgun (WGS) entry which is preliminary data.</text>
</comment>
<organism evidence="1 2">
    <name type="scientific">Lactobacillus gallinarum DSM 10532 = JCM 2011</name>
    <dbReference type="NCBI Taxonomy" id="1423748"/>
    <lineage>
        <taxon>Bacteria</taxon>
        <taxon>Bacillati</taxon>
        <taxon>Bacillota</taxon>
        <taxon>Bacilli</taxon>
        <taxon>Lactobacillales</taxon>
        <taxon>Lactobacillaceae</taxon>
        <taxon>Lactobacillus</taxon>
    </lineage>
</organism>
<evidence type="ECO:0000313" key="1">
    <source>
        <dbReference type="EMBL" id="KRL20216.1"/>
    </source>
</evidence>
<dbReference type="STRING" id="1423748.FC37_GL000250"/>
<sequence>MYIIYPDQDLMDEMNCNSFTVNQLKNELIKHNLLLEENMPSGHSDRLYPLRVSEIYK</sequence>
<protein>
    <submittedName>
        <fullName evidence="1">Uncharacterized protein</fullName>
    </submittedName>
</protein>
<accession>A0A0R1NV18</accession>
<name>A0A0R1NV18_9LACO</name>
<dbReference type="EMBL" id="AZEL01000070">
    <property type="protein sequence ID" value="KRL20216.1"/>
    <property type="molecule type" value="Genomic_DNA"/>
</dbReference>
<dbReference type="AlphaFoldDB" id="A0A0R1NV18"/>